<evidence type="ECO:0000259" key="2">
    <source>
        <dbReference type="PROSITE" id="PS50056"/>
    </source>
</evidence>
<dbReference type="InterPro" id="IPR003595">
    <property type="entry name" value="Tyr_Pase_cat"/>
</dbReference>
<reference evidence="3 4" key="1">
    <citation type="submission" date="2024-10" db="EMBL/GenBank/DDBJ databases">
        <title>Updated reference genomes for cyclostephanoid diatoms.</title>
        <authorList>
            <person name="Roberts W.R."/>
            <person name="Alverson A.J."/>
        </authorList>
    </citation>
    <scope>NUCLEOTIDE SEQUENCE [LARGE SCALE GENOMIC DNA]</scope>
    <source>
        <strain evidence="3 4">AJA232-27</strain>
    </source>
</reference>
<dbReference type="Gene3D" id="3.90.190.10">
    <property type="entry name" value="Protein tyrosine phosphatase superfamily"/>
    <property type="match status" value="1"/>
</dbReference>
<evidence type="ECO:0000313" key="4">
    <source>
        <dbReference type="Proteomes" id="UP001530293"/>
    </source>
</evidence>
<gene>
    <name evidence="3" type="ORF">ACHAWU_006740</name>
</gene>
<dbReference type="AlphaFoldDB" id="A0ABD3N969"/>
<proteinExistence type="predicted"/>
<feature type="compositionally biased region" description="Low complexity" evidence="1">
    <location>
        <begin position="1"/>
        <end position="28"/>
    </location>
</feature>
<feature type="domain" description="Tyrosine specific protein phosphatases" evidence="2">
    <location>
        <begin position="205"/>
        <end position="257"/>
    </location>
</feature>
<evidence type="ECO:0000256" key="1">
    <source>
        <dbReference type="SAM" id="MobiDB-lite"/>
    </source>
</evidence>
<feature type="compositionally biased region" description="Low complexity" evidence="1">
    <location>
        <begin position="169"/>
        <end position="200"/>
    </location>
</feature>
<dbReference type="Pfam" id="PF00102">
    <property type="entry name" value="Y_phosphatase"/>
    <property type="match status" value="1"/>
</dbReference>
<dbReference type="Proteomes" id="UP001530293">
    <property type="component" value="Unassembled WGS sequence"/>
</dbReference>
<dbReference type="EMBL" id="JALLBG020000009">
    <property type="protein sequence ID" value="KAL3772542.1"/>
    <property type="molecule type" value="Genomic_DNA"/>
</dbReference>
<feature type="region of interest" description="Disordered" evidence="1">
    <location>
        <begin position="169"/>
        <end position="202"/>
    </location>
</feature>
<dbReference type="InterPro" id="IPR050561">
    <property type="entry name" value="PTP"/>
</dbReference>
<dbReference type="InterPro" id="IPR000387">
    <property type="entry name" value="Tyr_Pase_dom"/>
</dbReference>
<dbReference type="InterPro" id="IPR029021">
    <property type="entry name" value="Prot-tyrosine_phosphatase-like"/>
</dbReference>
<dbReference type="SMART" id="SM00404">
    <property type="entry name" value="PTPc_motif"/>
    <property type="match status" value="1"/>
</dbReference>
<organism evidence="3 4">
    <name type="scientific">Discostella pseudostelligera</name>
    <dbReference type="NCBI Taxonomy" id="259834"/>
    <lineage>
        <taxon>Eukaryota</taxon>
        <taxon>Sar</taxon>
        <taxon>Stramenopiles</taxon>
        <taxon>Ochrophyta</taxon>
        <taxon>Bacillariophyta</taxon>
        <taxon>Coscinodiscophyceae</taxon>
        <taxon>Thalassiosirophycidae</taxon>
        <taxon>Stephanodiscales</taxon>
        <taxon>Stephanodiscaceae</taxon>
        <taxon>Discostella</taxon>
    </lineage>
</organism>
<accession>A0ABD3N969</accession>
<dbReference type="CDD" id="cd14500">
    <property type="entry name" value="PTP-IVa"/>
    <property type="match status" value="1"/>
</dbReference>
<protein>
    <recommendedName>
        <fullName evidence="2">Tyrosine specific protein phosphatases domain-containing protein</fullName>
    </recommendedName>
</protein>
<dbReference type="SUPFAM" id="SSF52799">
    <property type="entry name" value="(Phosphotyrosine protein) phosphatases II"/>
    <property type="match status" value="1"/>
</dbReference>
<feature type="region of interest" description="Disordered" evidence="1">
    <location>
        <begin position="1"/>
        <end position="67"/>
    </location>
</feature>
<dbReference type="PANTHER" id="PTHR23339">
    <property type="entry name" value="TYROSINE SPECIFIC PROTEIN PHOSPHATASE AND DUAL SPECIFICITY PROTEIN PHOSPHATASE"/>
    <property type="match status" value="1"/>
</dbReference>
<feature type="compositionally biased region" description="Gly residues" evidence="1">
    <location>
        <begin position="48"/>
        <end position="67"/>
    </location>
</feature>
<feature type="compositionally biased region" description="Low complexity" evidence="1">
    <location>
        <begin position="35"/>
        <end position="47"/>
    </location>
</feature>
<sequence>MANTTASSTSASSGNAMMMMPPRKLMPPVESSFLSSSDGSTNNNNNGSKGGRSVGGTGGGVGGGVGMGVGGGGGGTISSKPTLITTPKLRFLIMDAPRQSNLHLYIKECRRHHVTDIVRVCEPTYLGTELQQAGITLHEMAYDDGHSPPEEVLTRWLALVEERFLSNASTTHTTSHSTSAAPHATTTTTTASSTTTTSATTKDEPKTIAVHCVAGLGRAPVLVAIALMEYERMDAVDAVMRIRSLRRGAINETQLQYLEGYKCRTGRRKRGGGGGGVESGEGGCGCLIL</sequence>
<comment type="caution">
    <text evidence="3">The sequence shown here is derived from an EMBL/GenBank/DDBJ whole genome shotgun (WGS) entry which is preliminary data.</text>
</comment>
<name>A0ABD3N969_9STRA</name>
<evidence type="ECO:0000313" key="3">
    <source>
        <dbReference type="EMBL" id="KAL3772542.1"/>
    </source>
</evidence>
<dbReference type="PROSITE" id="PS50056">
    <property type="entry name" value="TYR_PHOSPHATASE_2"/>
    <property type="match status" value="1"/>
</dbReference>
<dbReference type="InterPro" id="IPR000242">
    <property type="entry name" value="PTP_cat"/>
</dbReference>
<keyword evidence="4" id="KW-1185">Reference proteome</keyword>